<evidence type="ECO:0000313" key="2">
    <source>
        <dbReference type="EMBL" id="RAW28648.1"/>
    </source>
</evidence>
<gene>
    <name evidence="2" type="ORF">PC110_g14968</name>
</gene>
<feature type="non-terminal residue" evidence="2">
    <location>
        <position position="1"/>
    </location>
</feature>
<feature type="compositionally biased region" description="Acidic residues" evidence="1">
    <location>
        <begin position="19"/>
        <end position="37"/>
    </location>
</feature>
<reference evidence="2 3" key="1">
    <citation type="submission" date="2018-01" db="EMBL/GenBank/DDBJ databases">
        <title>Draft genome of the strawberry crown rot pathogen Phytophthora cactorum.</title>
        <authorList>
            <person name="Armitage A.D."/>
            <person name="Lysoe E."/>
            <person name="Nellist C.F."/>
            <person name="Harrison R.J."/>
            <person name="Brurberg M.B."/>
        </authorList>
    </citation>
    <scope>NUCLEOTIDE SEQUENCE [LARGE SCALE GENOMIC DNA]</scope>
    <source>
        <strain evidence="2 3">10300</strain>
    </source>
</reference>
<accession>A0A329RZH1</accession>
<evidence type="ECO:0000313" key="3">
    <source>
        <dbReference type="Proteomes" id="UP000251314"/>
    </source>
</evidence>
<feature type="region of interest" description="Disordered" evidence="1">
    <location>
        <begin position="1"/>
        <end position="37"/>
    </location>
</feature>
<comment type="caution">
    <text evidence="2">The sequence shown here is derived from an EMBL/GenBank/DDBJ whole genome shotgun (WGS) entry which is preliminary data.</text>
</comment>
<protein>
    <submittedName>
        <fullName evidence="2">Uncharacterized protein</fullName>
    </submittedName>
</protein>
<dbReference type="Proteomes" id="UP000251314">
    <property type="component" value="Unassembled WGS sequence"/>
</dbReference>
<dbReference type="AlphaFoldDB" id="A0A329RZH1"/>
<dbReference type="EMBL" id="MJFZ01000475">
    <property type="protein sequence ID" value="RAW28648.1"/>
    <property type="molecule type" value="Genomic_DNA"/>
</dbReference>
<dbReference type="OrthoDB" id="128976at2759"/>
<organism evidence="2 3">
    <name type="scientific">Phytophthora cactorum</name>
    <dbReference type="NCBI Taxonomy" id="29920"/>
    <lineage>
        <taxon>Eukaryota</taxon>
        <taxon>Sar</taxon>
        <taxon>Stramenopiles</taxon>
        <taxon>Oomycota</taxon>
        <taxon>Peronosporomycetes</taxon>
        <taxon>Peronosporales</taxon>
        <taxon>Peronosporaceae</taxon>
        <taxon>Phytophthora</taxon>
    </lineage>
</organism>
<keyword evidence="3" id="KW-1185">Reference proteome</keyword>
<dbReference type="VEuPathDB" id="FungiDB:PC110_g14968"/>
<sequence>RRRPRESGDQPTAGSDGVEGGDVDADDDDEDLAGDQP</sequence>
<evidence type="ECO:0000256" key="1">
    <source>
        <dbReference type="SAM" id="MobiDB-lite"/>
    </source>
</evidence>
<proteinExistence type="predicted"/>
<name>A0A329RZH1_9STRA</name>